<feature type="signal peptide" evidence="10">
    <location>
        <begin position="1"/>
        <end position="22"/>
    </location>
</feature>
<organism evidence="12 13">
    <name type="scientific">Ornithinimicrobium tianjinense</name>
    <dbReference type="NCBI Taxonomy" id="1195761"/>
    <lineage>
        <taxon>Bacteria</taxon>
        <taxon>Bacillati</taxon>
        <taxon>Actinomycetota</taxon>
        <taxon>Actinomycetes</taxon>
        <taxon>Micrococcales</taxon>
        <taxon>Ornithinimicrobiaceae</taxon>
        <taxon>Ornithinimicrobium</taxon>
    </lineage>
</organism>
<dbReference type="AlphaFoldDB" id="A0A917BTJ4"/>
<evidence type="ECO:0000313" key="12">
    <source>
        <dbReference type="EMBL" id="GGF56289.1"/>
    </source>
</evidence>
<evidence type="ECO:0000256" key="4">
    <source>
        <dbReference type="ARBA" id="ARBA00012595"/>
    </source>
</evidence>
<dbReference type="Pfam" id="PF00686">
    <property type="entry name" value="CBM_20"/>
    <property type="match status" value="1"/>
</dbReference>
<dbReference type="Pfam" id="PF01833">
    <property type="entry name" value="TIG"/>
    <property type="match status" value="1"/>
</dbReference>
<dbReference type="Proteomes" id="UP000605670">
    <property type="component" value="Unassembled WGS sequence"/>
</dbReference>
<dbReference type="InterPro" id="IPR002909">
    <property type="entry name" value="IPT_dom"/>
</dbReference>
<proteinExistence type="inferred from homology"/>
<dbReference type="GO" id="GO:0005975">
    <property type="term" value="P:carbohydrate metabolic process"/>
    <property type="evidence" value="ECO:0007669"/>
    <property type="project" value="InterPro"/>
</dbReference>
<evidence type="ECO:0000313" key="13">
    <source>
        <dbReference type="Proteomes" id="UP000605670"/>
    </source>
</evidence>
<dbReference type="GO" id="GO:2001070">
    <property type="term" value="F:starch binding"/>
    <property type="evidence" value="ECO:0007669"/>
    <property type="project" value="InterPro"/>
</dbReference>
<dbReference type="SMART" id="SM00632">
    <property type="entry name" value="Aamy_C"/>
    <property type="match status" value="1"/>
</dbReference>
<dbReference type="SUPFAM" id="SSF51011">
    <property type="entry name" value="Glycosyl hydrolase domain"/>
    <property type="match status" value="1"/>
</dbReference>
<dbReference type="Gene3D" id="3.20.20.80">
    <property type="entry name" value="Glycosidases"/>
    <property type="match status" value="1"/>
</dbReference>
<dbReference type="GO" id="GO:0046872">
    <property type="term" value="F:metal ion binding"/>
    <property type="evidence" value="ECO:0007669"/>
    <property type="project" value="UniProtKB-KW"/>
</dbReference>
<dbReference type="EMBL" id="BMEM01000004">
    <property type="protein sequence ID" value="GGF56289.1"/>
    <property type="molecule type" value="Genomic_DNA"/>
</dbReference>
<comment type="cofactor">
    <cofactor evidence="2">
        <name>Ca(2+)</name>
        <dbReference type="ChEBI" id="CHEBI:29108"/>
    </cofactor>
</comment>
<gene>
    <name evidence="12" type="primary">amyA</name>
    <name evidence="12" type="ORF">GCM10011366_25210</name>
</gene>
<dbReference type="Pfam" id="PF02806">
    <property type="entry name" value="Alpha-amylase_C"/>
    <property type="match status" value="1"/>
</dbReference>
<dbReference type="EC" id="3.2.1.1" evidence="4"/>
<feature type="domain" description="CBM20" evidence="11">
    <location>
        <begin position="610"/>
        <end position="713"/>
    </location>
</feature>
<dbReference type="InterPro" id="IPR031319">
    <property type="entry name" value="A-amylase_C"/>
</dbReference>
<evidence type="ECO:0000256" key="1">
    <source>
        <dbReference type="ARBA" id="ARBA00000548"/>
    </source>
</evidence>
<dbReference type="PROSITE" id="PS51166">
    <property type="entry name" value="CBM20"/>
    <property type="match status" value="1"/>
</dbReference>
<protein>
    <recommendedName>
        <fullName evidence="5">Alpha-amylase</fullName>
        <ecNumber evidence="4">3.2.1.1</ecNumber>
    </recommendedName>
    <alternativeName>
        <fullName evidence="9">1,4-alpha-D-glucan glucanohydrolase</fullName>
    </alternativeName>
</protein>
<dbReference type="PANTHER" id="PTHR10357:SF215">
    <property type="entry name" value="ALPHA-AMYLASE 1"/>
    <property type="match status" value="1"/>
</dbReference>
<evidence type="ECO:0000256" key="3">
    <source>
        <dbReference type="ARBA" id="ARBA00008061"/>
    </source>
</evidence>
<dbReference type="SUPFAM" id="SSF49452">
    <property type="entry name" value="Starch-binding domain-like"/>
    <property type="match status" value="1"/>
</dbReference>
<evidence type="ECO:0000256" key="2">
    <source>
        <dbReference type="ARBA" id="ARBA00001913"/>
    </source>
</evidence>
<keyword evidence="13" id="KW-1185">Reference proteome</keyword>
<dbReference type="SUPFAM" id="SSF81296">
    <property type="entry name" value="E set domains"/>
    <property type="match status" value="1"/>
</dbReference>
<dbReference type="GO" id="GO:0004556">
    <property type="term" value="F:alpha-amylase activity"/>
    <property type="evidence" value="ECO:0007669"/>
    <property type="project" value="UniProtKB-EC"/>
</dbReference>
<dbReference type="PANTHER" id="PTHR10357">
    <property type="entry name" value="ALPHA-AMYLASE FAMILY MEMBER"/>
    <property type="match status" value="1"/>
</dbReference>
<comment type="catalytic activity">
    <reaction evidence="1">
        <text>Endohydrolysis of (1-&gt;4)-alpha-D-glucosidic linkages in polysaccharides containing three or more (1-&gt;4)-alpha-linked D-glucose units.</text>
        <dbReference type="EC" id="3.2.1.1"/>
    </reaction>
</comment>
<dbReference type="InterPro" id="IPR006048">
    <property type="entry name" value="A-amylase/branching_C"/>
</dbReference>
<evidence type="ECO:0000256" key="6">
    <source>
        <dbReference type="ARBA" id="ARBA00022723"/>
    </source>
</evidence>
<dbReference type="Gene3D" id="2.60.40.10">
    <property type="entry name" value="Immunoglobulins"/>
    <property type="match status" value="2"/>
</dbReference>
<evidence type="ECO:0000256" key="5">
    <source>
        <dbReference type="ARBA" id="ARBA00017303"/>
    </source>
</evidence>
<evidence type="ECO:0000259" key="11">
    <source>
        <dbReference type="PROSITE" id="PS51166"/>
    </source>
</evidence>
<evidence type="ECO:0000256" key="9">
    <source>
        <dbReference type="ARBA" id="ARBA00030238"/>
    </source>
</evidence>
<dbReference type="SUPFAM" id="SSF51445">
    <property type="entry name" value="(Trans)glycosidases"/>
    <property type="match status" value="1"/>
</dbReference>
<evidence type="ECO:0000256" key="10">
    <source>
        <dbReference type="SAM" id="SignalP"/>
    </source>
</evidence>
<comment type="similarity">
    <text evidence="3">Belongs to the glycosyl hydrolase 13 family.</text>
</comment>
<reference evidence="12" key="2">
    <citation type="submission" date="2020-09" db="EMBL/GenBank/DDBJ databases">
        <authorList>
            <person name="Sun Q."/>
            <person name="Zhou Y."/>
        </authorList>
    </citation>
    <scope>NUCLEOTIDE SEQUENCE</scope>
    <source>
        <strain evidence="12">CGMCC 1.12160</strain>
    </source>
</reference>
<sequence>MKRIAKTLVLAMISAGPLTVAAGMVRPSMTADAAGDCSALSVGNRNNYEGDVIYQVLTDRFADGNPANNNPYGKPNAYDPARTDINRYFGGDWQGLAQKMPYLAGMGIGAVWISPPYNNLDDAYLENGNYYNGYHGFWAKDYFVPDEHWGSWADFDALVEAAHAHGIKVIIDFAPNHTNHVDSVENAGFYRDGLLVGRYSSDTQGYFHHLGERGNDQTSDYDFQYRDLTKLADLSTENDAVQRYLTDAMSTWLAHGVDGIRNDATLHQTEAFRTVFADEINRQGGAFHFGEYFIGSPDPKYDDYRTSPEATGINILDFEFANISRDVFGSFSKDMNDLSHMLEYTAADYKYENDAVTWLDSHDKSRLASIQGNQGVLHSALAFLLTSRGTPVIYYGTEQYMTGSNGDAGRKWMGSFDTTTPAYQMIRKLADLRAENPALRYGGTTTRWVNQDVLVVQRKFYGSVVVVALNRSGATYNLTGLTTDLPAGTHQDVLTGTHSGGPLVANADGSVATYELGPSEIGVWSYVEPVGGNPKVGAVGPTQGAPGYSVSIDGSAFGMPGTVTVGGVAAAIECWSDDQIIFTVPAVGSGEQPVVVQNDMGQSNSFAYKVKTGSQTQVIVHANVTTVPGEQIYLVGNVAELGAWDPAEAVGPFFNPEYPEWFLPVSMPGGEQVEFKLIKKSSDGTVTWEGGNNRTYLVPNTGATDSPVYTWQP</sequence>
<keyword evidence="6" id="KW-0479">Metal-binding</keyword>
<dbReference type="InterPro" id="IPR014756">
    <property type="entry name" value="Ig_E-set"/>
</dbReference>
<evidence type="ECO:0000256" key="7">
    <source>
        <dbReference type="ARBA" id="ARBA00022729"/>
    </source>
</evidence>
<keyword evidence="7 10" id="KW-0732">Signal</keyword>
<reference evidence="12" key="1">
    <citation type="journal article" date="2014" name="Int. J. Syst. Evol. Microbiol.">
        <title>Complete genome sequence of Corynebacterium casei LMG S-19264T (=DSM 44701T), isolated from a smear-ripened cheese.</title>
        <authorList>
            <consortium name="US DOE Joint Genome Institute (JGI-PGF)"/>
            <person name="Walter F."/>
            <person name="Albersmeier A."/>
            <person name="Kalinowski J."/>
            <person name="Ruckert C."/>
        </authorList>
    </citation>
    <scope>NUCLEOTIDE SEQUENCE</scope>
    <source>
        <strain evidence="12">CGMCC 1.12160</strain>
    </source>
</reference>
<dbReference type="SMART" id="SM01065">
    <property type="entry name" value="CBM_2"/>
    <property type="match status" value="1"/>
</dbReference>
<dbReference type="InterPro" id="IPR013780">
    <property type="entry name" value="Glyco_hydro_b"/>
</dbReference>
<keyword evidence="8" id="KW-0106">Calcium</keyword>
<dbReference type="CDD" id="cd11320">
    <property type="entry name" value="AmyAc_AmyMalt_CGTase_like"/>
    <property type="match status" value="1"/>
</dbReference>
<dbReference type="InterPro" id="IPR006047">
    <property type="entry name" value="GH13_cat_dom"/>
</dbReference>
<feature type="chain" id="PRO_5039214343" description="Alpha-amylase" evidence="10">
    <location>
        <begin position="23"/>
        <end position="713"/>
    </location>
</feature>
<dbReference type="InterPro" id="IPR002044">
    <property type="entry name" value="CBM20"/>
</dbReference>
<name>A0A917BTJ4_9MICO</name>
<dbReference type="Gene3D" id="2.60.40.1180">
    <property type="entry name" value="Golgi alpha-mannosidase II"/>
    <property type="match status" value="1"/>
</dbReference>
<dbReference type="RefSeq" id="WP_188431311.1">
    <property type="nucleotide sequence ID" value="NZ_BAABKH010000014.1"/>
</dbReference>
<dbReference type="InterPro" id="IPR013784">
    <property type="entry name" value="Carb-bd-like_fold"/>
</dbReference>
<evidence type="ECO:0000256" key="8">
    <source>
        <dbReference type="ARBA" id="ARBA00022837"/>
    </source>
</evidence>
<comment type="caution">
    <text evidence="12">The sequence shown here is derived from an EMBL/GenBank/DDBJ whole genome shotgun (WGS) entry which is preliminary data.</text>
</comment>
<dbReference type="InterPro" id="IPR013783">
    <property type="entry name" value="Ig-like_fold"/>
</dbReference>
<dbReference type="SMART" id="SM00642">
    <property type="entry name" value="Aamy"/>
    <property type="match status" value="1"/>
</dbReference>
<dbReference type="Pfam" id="PF00128">
    <property type="entry name" value="Alpha-amylase"/>
    <property type="match status" value="1"/>
</dbReference>
<accession>A0A917BTJ4</accession>
<dbReference type="InterPro" id="IPR017853">
    <property type="entry name" value="GH"/>
</dbReference>